<keyword evidence="1" id="KW-1133">Transmembrane helix</keyword>
<feature type="transmembrane region" description="Helical" evidence="1">
    <location>
        <begin position="15"/>
        <end position="36"/>
    </location>
</feature>
<dbReference type="RefSeq" id="WP_277566501.1">
    <property type="nucleotide sequence ID" value="NZ_JAPDHZ010000003.1"/>
</dbReference>
<dbReference type="EMBL" id="JAPDHZ010000003">
    <property type="protein sequence ID" value="MDG0792735.1"/>
    <property type="molecule type" value="Genomic_DNA"/>
</dbReference>
<keyword evidence="3" id="KW-1185">Reference proteome</keyword>
<dbReference type="AlphaFoldDB" id="A0A9X4KN97"/>
<sequence>MSSVLGKADANSVDFVKGLFVGVGIVGGLYGLVEVAKRRRANRM</sequence>
<protein>
    <submittedName>
        <fullName evidence="2">Uncharacterized protein</fullName>
    </submittedName>
</protein>
<accession>A0A9X4KN97</accession>
<keyword evidence="1" id="KW-0472">Membrane</keyword>
<evidence type="ECO:0000256" key="1">
    <source>
        <dbReference type="SAM" id="Phobius"/>
    </source>
</evidence>
<comment type="caution">
    <text evidence="2">The sequence shown here is derived from an EMBL/GenBank/DDBJ whole genome shotgun (WGS) entry which is preliminary data.</text>
</comment>
<organism evidence="2 3">
    <name type="scientific">Cohnella ginsengisoli</name>
    <dbReference type="NCBI Taxonomy" id="425004"/>
    <lineage>
        <taxon>Bacteria</taxon>
        <taxon>Bacillati</taxon>
        <taxon>Bacillota</taxon>
        <taxon>Bacilli</taxon>
        <taxon>Bacillales</taxon>
        <taxon>Paenibacillaceae</taxon>
        <taxon>Cohnella</taxon>
    </lineage>
</organism>
<proteinExistence type="predicted"/>
<reference evidence="2 3" key="1">
    <citation type="submission" date="2022-10" db="EMBL/GenBank/DDBJ databases">
        <title>Comparative genomic analysis of Cohnella hashimotonis sp. nov., isolated from the International Space Station.</title>
        <authorList>
            <person name="Simpson A."/>
            <person name="Venkateswaran K."/>
        </authorList>
    </citation>
    <scope>NUCLEOTIDE SEQUENCE [LARGE SCALE GENOMIC DNA]</scope>
    <source>
        <strain evidence="2 3">DSM 18997</strain>
    </source>
</reference>
<keyword evidence="1" id="KW-0812">Transmembrane</keyword>
<evidence type="ECO:0000313" key="3">
    <source>
        <dbReference type="Proteomes" id="UP001153387"/>
    </source>
</evidence>
<dbReference type="Proteomes" id="UP001153387">
    <property type="component" value="Unassembled WGS sequence"/>
</dbReference>
<gene>
    <name evidence="2" type="ORF">OMP38_19020</name>
</gene>
<name>A0A9X4KN97_9BACL</name>
<evidence type="ECO:0000313" key="2">
    <source>
        <dbReference type="EMBL" id="MDG0792735.1"/>
    </source>
</evidence>